<keyword evidence="1" id="KW-0812">Transmembrane</keyword>
<dbReference type="Proteomes" id="UP000268014">
    <property type="component" value="Unassembled WGS sequence"/>
</dbReference>
<evidence type="ECO:0000313" key="3">
    <source>
        <dbReference type="Proteomes" id="UP000268014"/>
    </source>
</evidence>
<reference evidence="2 3" key="2">
    <citation type="submission" date="2018-11" db="EMBL/GenBank/DDBJ databases">
        <authorList>
            <consortium name="Pathogen Informatics"/>
        </authorList>
    </citation>
    <scope>NUCLEOTIDE SEQUENCE [LARGE SCALE GENOMIC DNA]</scope>
    <source>
        <strain evidence="2 3">MHpl1</strain>
    </source>
</reference>
<sequence length="56" mass="6311">MISPAVVNAADPLLLVSNASSRPETLYKGQQISWLFRLIPLTQCSFLMFILIYLLL</sequence>
<dbReference type="EMBL" id="UZAF01016508">
    <property type="protein sequence ID" value="VDO29287.1"/>
    <property type="molecule type" value="Genomic_DNA"/>
</dbReference>
<name>A0A0N4W8K3_HAEPC</name>
<dbReference type="AlphaFoldDB" id="A0A0N4W8K3"/>
<proteinExistence type="predicted"/>
<keyword evidence="1" id="KW-0472">Membrane</keyword>
<evidence type="ECO:0000256" key="1">
    <source>
        <dbReference type="SAM" id="Phobius"/>
    </source>
</evidence>
<gene>
    <name evidence="2" type="ORF">HPLM_LOCUS6534</name>
</gene>
<accession>A0A0N4W8K3</accession>
<organism evidence="4">
    <name type="scientific">Haemonchus placei</name>
    <name type="common">Barber's pole worm</name>
    <dbReference type="NCBI Taxonomy" id="6290"/>
    <lineage>
        <taxon>Eukaryota</taxon>
        <taxon>Metazoa</taxon>
        <taxon>Ecdysozoa</taxon>
        <taxon>Nematoda</taxon>
        <taxon>Chromadorea</taxon>
        <taxon>Rhabditida</taxon>
        <taxon>Rhabditina</taxon>
        <taxon>Rhabditomorpha</taxon>
        <taxon>Strongyloidea</taxon>
        <taxon>Trichostrongylidae</taxon>
        <taxon>Haemonchus</taxon>
    </lineage>
</organism>
<reference evidence="4" key="1">
    <citation type="submission" date="2017-02" db="UniProtKB">
        <authorList>
            <consortium name="WormBaseParasite"/>
        </authorList>
    </citation>
    <scope>IDENTIFICATION</scope>
</reference>
<evidence type="ECO:0000313" key="4">
    <source>
        <dbReference type="WBParaSite" id="HPLM_0000654201-mRNA-1"/>
    </source>
</evidence>
<feature type="transmembrane region" description="Helical" evidence="1">
    <location>
        <begin position="34"/>
        <end position="55"/>
    </location>
</feature>
<evidence type="ECO:0000313" key="2">
    <source>
        <dbReference type="EMBL" id="VDO29287.1"/>
    </source>
</evidence>
<keyword evidence="3" id="KW-1185">Reference proteome</keyword>
<keyword evidence="1" id="KW-1133">Transmembrane helix</keyword>
<protein>
    <submittedName>
        <fullName evidence="2 4">Uncharacterized protein</fullName>
    </submittedName>
</protein>
<dbReference type="WBParaSite" id="HPLM_0000654201-mRNA-1">
    <property type="protein sequence ID" value="HPLM_0000654201-mRNA-1"/>
    <property type="gene ID" value="HPLM_0000654201"/>
</dbReference>